<organism evidence="1 2">
    <name type="scientific">Bizionia arctica</name>
    <dbReference type="NCBI Taxonomy" id="1495645"/>
    <lineage>
        <taxon>Bacteria</taxon>
        <taxon>Pseudomonadati</taxon>
        <taxon>Bacteroidota</taxon>
        <taxon>Flavobacteriia</taxon>
        <taxon>Flavobacteriales</taxon>
        <taxon>Flavobacteriaceae</taxon>
        <taxon>Bizionia</taxon>
    </lineage>
</organism>
<keyword evidence="2" id="KW-1185">Reference proteome</keyword>
<dbReference type="Gene3D" id="3.40.470.10">
    <property type="entry name" value="Uracil-DNA glycosylase-like domain"/>
    <property type="match status" value="1"/>
</dbReference>
<name>A0A917LRV4_9FLAO</name>
<dbReference type="RefSeq" id="WP_188465588.1">
    <property type="nucleotide sequence ID" value="NZ_BMFQ01000003.1"/>
</dbReference>
<gene>
    <name evidence="1" type="ORF">GCM10010976_26170</name>
</gene>
<evidence type="ECO:0000313" key="1">
    <source>
        <dbReference type="EMBL" id="GGG53981.1"/>
    </source>
</evidence>
<dbReference type="SUPFAM" id="SSF52141">
    <property type="entry name" value="Uracil-DNA glycosylase-like"/>
    <property type="match status" value="1"/>
</dbReference>
<dbReference type="AlphaFoldDB" id="A0A917LRV4"/>
<accession>A0A917LRV4</accession>
<evidence type="ECO:0000313" key="2">
    <source>
        <dbReference type="Proteomes" id="UP000625976"/>
    </source>
</evidence>
<comment type="caution">
    <text evidence="1">The sequence shown here is derived from an EMBL/GenBank/DDBJ whole genome shotgun (WGS) entry which is preliminary data.</text>
</comment>
<dbReference type="Proteomes" id="UP000625976">
    <property type="component" value="Unassembled WGS sequence"/>
</dbReference>
<dbReference type="InterPro" id="IPR036895">
    <property type="entry name" value="Uracil-DNA_glycosylase-like_sf"/>
</dbReference>
<protein>
    <recommendedName>
        <fullName evidence="3">Uracil-DNA glycosylase family protein</fullName>
    </recommendedName>
</protein>
<proteinExistence type="predicted"/>
<reference evidence="1" key="1">
    <citation type="journal article" date="2014" name="Int. J. Syst. Evol. Microbiol.">
        <title>Complete genome sequence of Corynebacterium casei LMG S-19264T (=DSM 44701T), isolated from a smear-ripened cheese.</title>
        <authorList>
            <consortium name="US DOE Joint Genome Institute (JGI-PGF)"/>
            <person name="Walter F."/>
            <person name="Albersmeier A."/>
            <person name="Kalinowski J."/>
            <person name="Ruckert C."/>
        </authorList>
    </citation>
    <scope>NUCLEOTIDE SEQUENCE</scope>
    <source>
        <strain evidence="1">CGMCC 1.12751</strain>
    </source>
</reference>
<sequence>MFKHQHPYKPFIPENATKLIVGTLPPPRFTIGDLKPADVDFCYGSSDGQLWKILDQLFQLNLKYEISEEAIIQRKQFLINRNIGICDIVESAEREKIDASDLGMQNIVLRDLIGYLQKHPKVDTLLFTGGNSKNGPEYFFRRHLKEHNMKLELVSNEVPRIHQFELCHSEQNVCHSERSEESQTSNLNDKILRFLPAGWHGALNDKRIIKTVSLTAPSGAANRAVGSMPLYKHLKQKNPEFNTLDFRMMQYREFF</sequence>
<reference evidence="1" key="2">
    <citation type="submission" date="2020-09" db="EMBL/GenBank/DDBJ databases">
        <authorList>
            <person name="Sun Q."/>
            <person name="Zhou Y."/>
        </authorList>
    </citation>
    <scope>NUCLEOTIDE SEQUENCE</scope>
    <source>
        <strain evidence="1">CGMCC 1.12751</strain>
    </source>
</reference>
<dbReference type="EMBL" id="BMFQ01000003">
    <property type="protein sequence ID" value="GGG53981.1"/>
    <property type="molecule type" value="Genomic_DNA"/>
</dbReference>
<evidence type="ECO:0008006" key="3">
    <source>
        <dbReference type="Google" id="ProtNLM"/>
    </source>
</evidence>